<evidence type="ECO:0000313" key="5">
    <source>
        <dbReference type="Proteomes" id="UP000256779"/>
    </source>
</evidence>
<dbReference type="RefSeq" id="WP_115870400.1">
    <property type="nucleotide sequence ID" value="NZ_QREG01000035.1"/>
</dbReference>
<accession>A0A3D9KW84</accession>
<feature type="region of interest" description="Disordered" evidence="1">
    <location>
        <begin position="383"/>
        <end position="411"/>
    </location>
</feature>
<sequence>MKTLFSLLLTVGITWSAAAQPDIDRIDQYIANAQRDWQIPGLAVGIVKDGEVVLSKGYGVKALGKPDLVDEHTLFAIASNTKAYIATALAVLVARDSLSWKDKVQDILPYFELYDPYVTANTTIEDLLCHRVGLGTFSGDLMWYKSELTAPEVIKKIKYVPQAFGFRDGFGYSNLMFITAGEVIREVSGQPWSEFVKQTFFDPLDMKRTITSTNDLKAKGNYAMPHKPYEDKQEVIPWVNWDNMGAAGGIISSVADMNQWLLANLQAGVFNGDTIIPSDQQDILWTPRRNFTVSGEDREKHPGVQFRGYGLGWGVSNYGTSRIISHSGGYDGMYSRVALLPELNLGIVVLTNSMKGIGGQLALYIADKYLDNPEKDWAGEALAKRKKNEEQAKPITQSKKKRKKKTEPTHAPEYYAGTYSSGMHGNVKISSQESSLRMEFENAPALSATLTHWHYDIWQINWDETHAWFDFGTVQFLLDNNLKPIGLKFDVPNHDIFFDEVDLKKIK</sequence>
<comment type="caution">
    <text evidence="4">The sequence shown here is derived from an EMBL/GenBank/DDBJ whole genome shotgun (WGS) entry which is preliminary data.</text>
</comment>
<dbReference type="AlphaFoldDB" id="A0A3D9KW84"/>
<keyword evidence="5" id="KW-1185">Reference proteome</keyword>
<dbReference type="InterPro" id="IPR021860">
    <property type="entry name" value="Peptidase_S12_Pab87-rel_C"/>
</dbReference>
<dbReference type="SUPFAM" id="SSF56601">
    <property type="entry name" value="beta-lactamase/transpeptidase-like"/>
    <property type="match status" value="1"/>
</dbReference>
<feature type="domain" description="Beta-lactamase-related" evidence="2">
    <location>
        <begin position="27"/>
        <end position="357"/>
    </location>
</feature>
<dbReference type="PANTHER" id="PTHR46825:SF15">
    <property type="entry name" value="BETA-LACTAMASE-RELATED DOMAIN-CONTAINING PROTEIN"/>
    <property type="match status" value="1"/>
</dbReference>
<dbReference type="Pfam" id="PF00144">
    <property type="entry name" value="Beta-lactamase"/>
    <property type="match status" value="1"/>
</dbReference>
<evidence type="ECO:0000313" key="4">
    <source>
        <dbReference type="EMBL" id="RED91895.1"/>
    </source>
</evidence>
<dbReference type="Gene3D" id="3.40.710.10">
    <property type="entry name" value="DD-peptidase/beta-lactamase superfamily"/>
    <property type="match status" value="1"/>
</dbReference>
<protein>
    <submittedName>
        <fullName evidence="4">CubicO group peptidase (Beta-lactamase class C family)</fullName>
    </submittedName>
</protein>
<reference evidence="4 5" key="1">
    <citation type="submission" date="2018-07" db="EMBL/GenBank/DDBJ databases">
        <title>Genomic Encyclopedia of Type Strains, Phase IV (KMG-IV): sequencing the most valuable type-strain genomes for metagenomic binning, comparative biology and taxonomic classification.</title>
        <authorList>
            <person name="Goeker M."/>
        </authorList>
    </citation>
    <scope>NUCLEOTIDE SEQUENCE [LARGE SCALE GENOMIC DNA]</scope>
    <source>
        <strain evidence="4 5">DSM 4134</strain>
    </source>
</reference>
<dbReference type="InterPro" id="IPR001466">
    <property type="entry name" value="Beta-lactam-related"/>
</dbReference>
<proteinExistence type="predicted"/>
<gene>
    <name evidence="4" type="ORF">C7460_13510</name>
</gene>
<dbReference type="Proteomes" id="UP000256779">
    <property type="component" value="Unassembled WGS sequence"/>
</dbReference>
<dbReference type="InterPro" id="IPR050491">
    <property type="entry name" value="AmpC-like"/>
</dbReference>
<dbReference type="Pfam" id="PF11954">
    <property type="entry name" value="DUF3471"/>
    <property type="match status" value="1"/>
</dbReference>
<evidence type="ECO:0000256" key="1">
    <source>
        <dbReference type="SAM" id="MobiDB-lite"/>
    </source>
</evidence>
<dbReference type="InterPro" id="IPR012338">
    <property type="entry name" value="Beta-lactam/transpept-like"/>
</dbReference>
<dbReference type="Gene3D" id="2.40.128.600">
    <property type="match status" value="1"/>
</dbReference>
<dbReference type="PANTHER" id="PTHR46825">
    <property type="entry name" value="D-ALANYL-D-ALANINE-CARBOXYPEPTIDASE/ENDOPEPTIDASE AMPH"/>
    <property type="match status" value="1"/>
</dbReference>
<name>A0A3D9KW84_MARFU</name>
<organism evidence="4 5">
    <name type="scientific">Marinoscillum furvescens DSM 4134</name>
    <dbReference type="NCBI Taxonomy" id="1122208"/>
    <lineage>
        <taxon>Bacteria</taxon>
        <taxon>Pseudomonadati</taxon>
        <taxon>Bacteroidota</taxon>
        <taxon>Cytophagia</taxon>
        <taxon>Cytophagales</taxon>
        <taxon>Reichenbachiellaceae</taxon>
        <taxon>Marinoscillum</taxon>
    </lineage>
</organism>
<evidence type="ECO:0000259" key="3">
    <source>
        <dbReference type="Pfam" id="PF11954"/>
    </source>
</evidence>
<feature type="domain" description="Peptidase S12 Pab87-related C-terminal" evidence="3">
    <location>
        <begin position="401"/>
        <end position="500"/>
    </location>
</feature>
<evidence type="ECO:0000259" key="2">
    <source>
        <dbReference type="Pfam" id="PF00144"/>
    </source>
</evidence>
<dbReference type="OrthoDB" id="1522765at2"/>
<dbReference type="EMBL" id="QREG01000035">
    <property type="protein sequence ID" value="RED91895.1"/>
    <property type="molecule type" value="Genomic_DNA"/>
</dbReference>